<organism evidence="1">
    <name type="scientific">invertebrate metagenome</name>
    <dbReference type="NCBI Taxonomy" id="1711999"/>
    <lineage>
        <taxon>unclassified sequences</taxon>
        <taxon>metagenomes</taxon>
        <taxon>organismal metagenomes</taxon>
    </lineage>
</organism>
<dbReference type="AlphaFoldDB" id="A0A2H9T351"/>
<reference evidence="1" key="1">
    <citation type="journal article" date="2017" name="Appl. Environ. Microbiol.">
        <title>Molecular characterization of an Endozoicomonas-like organism causing infection in king scallop Pecten maximus L.</title>
        <authorList>
            <person name="Cano I."/>
            <person name="van Aerle R."/>
            <person name="Ross S."/>
            <person name="Verner-Jeffreys D.W."/>
            <person name="Paley R.K."/>
            <person name="Rimmer G."/>
            <person name="Ryder D."/>
            <person name="Hooper P."/>
            <person name="Stone D."/>
            <person name="Feist S.W."/>
        </authorList>
    </citation>
    <scope>NUCLEOTIDE SEQUENCE</scope>
</reference>
<protein>
    <submittedName>
        <fullName evidence="1">Uncharacterized protein</fullName>
    </submittedName>
</protein>
<name>A0A2H9T351_9ZZZZ</name>
<sequence>MTQVSLLNVCYCHKFIATIPSTLCAKQECLHGDPAQLVKIGPWPGVGVVK</sequence>
<proteinExistence type="predicted"/>
<dbReference type="EMBL" id="NSIT01000445">
    <property type="protein sequence ID" value="PJE77650.1"/>
    <property type="molecule type" value="Genomic_DNA"/>
</dbReference>
<evidence type="ECO:0000313" key="1">
    <source>
        <dbReference type="EMBL" id="PJE77650.1"/>
    </source>
</evidence>
<accession>A0A2H9T351</accession>
<comment type="caution">
    <text evidence="1">The sequence shown here is derived from an EMBL/GenBank/DDBJ whole genome shotgun (WGS) entry which is preliminary data.</text>
</comment>
<gene>
    <name evidence="1" type="ORF">CI610_03422</name>
</gene>